<evidence type="ECO:0000313" key="2">
    <source>
        <dbReference type="Proteomes" id="UP001259832"/>
    </source>
</evidence>
<comment type="caution">
    <text evidence="1">The sequence shown here is derived from an EMBL/GenBank/DDBJ whole genome shotgun (WGS) entry which is preliminary data.</text>
</comment>
<accession>A0AAD9GPQ2</accession>
<keyword evidence="2" id="KW-1185">Reference proteome</keyword>
<proteinExistence type="predicted"/>
<protein>
    <submittedName>
        <fullName evidence="1">Uncharacterized protein</fullName>
    </submittedName>
</protein>
<organism evidence="1 2">
    <name type="scientific">Phytophthora citrophthora</name>
    <dbReference type="NCBI Taxonomy" id="4793"/>
    <lineage>
        <taxon>Eukaryota</taxon>
        <taxon>Sar</taxon>
        <taxon>Stramenopiles</taxon>
        <taxon>Oomycota</taxon>
        <taxon>Peronosporomycetes</taxon>
        <taxon>Peronosporales</taxon>
        <taxon>Peronosporaceae</taxon>
        <taxon>Phytophthora</taxon>
    </lineage>
</organism>
<sequence>MHMSELGVIEFGGHFLETVAYQGHTALLLTHDRFRCNSCSTWEFIEIHRFKSVVPSLSILFYKLQEVDNSSEYDRALEEVQEECPKPIQHDDWIVEYVVD</sequence>
<dbReference type="AlphaFoldDB" id="A0AAD9GPQ2"/>
<name>A0AAD9GPQ2_9STRA</name>
<reference evidence="1" key="1">
    <citation type="submission" date="2023-08" db="EMBL/GenBank/DDBJ databases">
        <title>Reference Genome Resource for the Citrus Pathogen Phytophthora citrophthora.</title>
        <authorList>
            <person name="Moller H."/>
            <person name="Coetzee B."/>
            <person name="Rose L.J."/>
            <person name="Van Niekerk J.M."/>
        </authorList>
    </citation>
    <scope>NUCLEOTIDE SEQUENCE</scope>
    <source>
        <strain evidence="1">STE-U-9442</strain>
    </source>
</reference>
<dbReference type="EMBL" id="JASMQC010000009">
    <property type="protein sequence ID" value="KAK1942387.1"/>
    <property type="molecule type" value="Genomic_DNA"/>
</dbReference>
<gene>
    <name evidence="1" type="ORF">P3T76_005886</name>
</gene>
<evidence type="ECO:0000313" key="1">
    <source>
        <dbReference type="EMBL" id="KAK1942387.1"/>
    </source>
</evidence>
<dbReference type="Proteomes" id="UP001259832">
    <property type="component" value="Unassembled WGS sequence"/>
</dbReference>